<sequence length="54" mass="6077">MDDKNPGACGQGLSDNHRQRVSCPCMNNRTRPNIRTIIGSDRFYGDLHSPQNEC</sequence>
<feature type="region of interest" description="Disordered" evidence="1">
    <location>
        <begin position="1"/>
        <end position="20"/>
    </location>
</feature>
<evidence type="ECO:0000313" key="2">
    <source>
        <dbReference type="EMBL" id="KAA1113258.1"/>
    </source>
</evidence>
<reference evidence="2 3" key="1">
    <citation type="submission" date="2019-05" db="EMBL/GenBank/DDBJ databases">
        <title>Emergence of the Ug99 lineage of the wheat stem rust pathogen through somatic hybridization.</title>
        <authorList>
            <person name="Li F."/>
            <person name="Upadhyaya N.M."/>
            <person name="Sperschneider J."/>
            <person name="Matny O."/>
            <person name="Nguyen-Phuc H."/>
            <person name="Mago R."/>
            <person name="Raley C."/>
            <person name="Miller M.E."/>
            <person name="Silverstein K.A.T."/>
            <person name="Henningsen E."/>
            <person name="Hirsch C.D."/>
            <person name="Visser B."/>
            <person name="Pretorius Z.A."/>
            <person name="Steffenson B.J."/>
            <person name="Schwessinger B."/>
            <person name="Dodds P.N."/>
            <person name="Figueroa M."/>
        </authorList>
    </citation>
    <scope>NUCLEOTIDE SEQUENCE [LARGE SCALE GENOMIC DNA]</scope>
    <source>
        <strain evidence="2">21-0</strain>
    </source>
</reference>
<keyword evidence="3" id="KW-1185">Reference proteome</keyword>
<name>A0A5B0QJF7_PUCGR</name>
<gene>
    <name evidence="2" type="ORF">PGT21_026616</name>
</gene>
<protein>
    <submittedName>
        <fullName evidence="2">Uncharacterized protein</fullName>
    </submittedName>
</protein>
<evidence type="ECO:0000256" key="1">
    <source>
        <dbReference type="SAM" id="MobiDB-lite"/>
    </source>
</evidence>
<accession>A0A5B0QJF7</accession>
<dbReference type="Proteomes" id="UP000324748">
    <property type="component" value="Unassembled WGS sequence"/>
</dbReference>
<organism evidence="2 3">
    <name type="scientific">Puccinia graminis f. sp. tritici</name>
    <dbReference type="NCBI Taxonomy" id="56615"/>
    <lineage>
        <taxon>Eukaryota</taxon>
        <taxon>Fungi</taxon>
        <taxon>Dikarya</taxon>
        <taxon>Basidiomycota</taxon>
        <taxon>Pucciniomycotina</taxon>
        <taxon>Pucciniomycetes</taxon>
        <taxon>Pucciniales</taxon>
        <taxon>Pucciniaceae</taxon>
        <taxon>Puccinia</taxon>
    </lineage>
</organism>
<comment type="caution">
    <text evidence="2">The sequence shown here is derived from an EMBL/GenBank/DDBJ whole genome shotgun (WGS) entry which is preliminary data.</text>
</comment>
<evidence type="ECO:0000313" key="3">
    <source>
        <dbReference type="Proteomes" id="UP000324748"/>
    </source>
</evidence>
<dbReference type="AlphaFoldDB" id="A0A5B0QJF7"/>
<dbReference type="EMBL" id="VSWC01000015">
    <property type="protein sequence ID" value="KAA1113258.1"/>
    <property type="molecule type" value="Genomic_DNA"/>
</dbReference>
<proteinExistence type="predicted"/>